<evidence type="ECO:0000256" key="1">
    <source>
        <dbReference type="ARBA" id="ARBA00004477"/>
    </source>
</evidence>
<comment type="caution">
    <text evidence="15">The sequence shown here is derived from an EMBL/GenBank/DDBJ whole genome shotgun (WGS) entry which is preliminary data.</text>
</comment>
<dbReference type="GO" id="GO:0004376">
    <property type="term" value="F:GPI mannosyltransferase activity"/>
    <property type="evidence" value="ECO:0007669"/>
    <property type="project" value="InterPro"/>
</dbReference>
<evidence type="ECO:0000256" key="6">
    <source>
        <dbReference type="ARBA" id="ARBA00022679"/>
    </source>
</evidence>
<reference evidence="15" key="1">
    <citation type="submission" date="2021-08" db="EMBL/GenBank/DDBJ databases">
        <authorList>
            <person name="Misof B."/>
            <person name="Oliver O."/>
            <person name="Podsiadlowski L."/>
            <person name="Donath A."/>
            <person name="Peters R."/>
            <person name="Mayer C."/>
            <person name="Rust J."/>
            <person name="Gunkel S."/>
            <person name="Lesny P."/>
            <person name="Martin S."/>
            <person name="Oeyen J.P."/>
            <person name="Petersen M."/>
            <person name="Panagiotis P."/>
            <person name="Wilbrandt J."/>
            <person name="Tanja T."/>
        </authorList>
    </citation>
    <scope>NUCLEOTIDE SEQUENCE</scope>
    <source>
        <strain evidence="15">GBR_01_08_01A</strain>
        <tissue evidence="15">Thorax + abdomen</tissue>
    </source>
</reference>
<protein>
    <recommendedName>
        <fullName evidence="14">GPI alpha-1,4-mannosyltransferase I, catalytic subunit</fullName>
    </recommendedName>
    <alternativeName>
        <fullName evidence="12">GPI mannosyltransferase I</fullName>
    </alternativeName>
    <alternativeName>
        <fullName evidence="11">Phosphatidylinositol-glycan biosynthesis class M protein</fullName>
    </alternativeName>
</protein>
<keyword evidence="4" id="KW-0337">GPI-anchor biosynthesis</keyword>
<evidence type="ECO:0000256" key="8">
    <source>
        <dbReference type="ARBA" id="ARBA00022824"/>
    </source>
</evidence>
<comment type="function">
    <text evidence="13">Catalytic subunit of the glycosylphosphatidylinositol-mannosyltransferase I complex which catalyzes the transfer of the first mannose, via an alpha-1,4 bond from a dolichol-phosphate-mannose (Dol-P-Man) to the glucosaminyl acyl phosphatidylinositol (GlcN-(acyl)PI) intermediate to generate alpha-D-Man-(1-&gt;4)-alpha-D-GlcN-(1-&gt;6)-(1-radyl,2-acyl-sn-glycero-3-phospho)-2-acyl-inositol and participates in the sixth step of the glycosylphosphatidylinositol-anchor biosynthesis.</text>
</comment>
<evidence type="ECO:0000256" key="7">
    <source>
        <dbReference type="ARBA" id="ARBA00022692"/>
    </source>
</evidence>
<dbReference type="GO" id="GO:0005789">
    <property type="term" value="C:endoplasmic reticulum membrane"/>
    <property type="evidence" value="ECO:0007669"/>
    <property type="project" value="UniProtKB-SubCell"/>
</dbReference>
<keyword evidence="8" id="KW-0256">Endoplasmic reticulum</keyword>
<accession>A0AAD9VI49</accession>
<evidence type="ECO:0000256" key="3">
    <source>
        <dbReference type="ARBA" id="ARBA00011071"/>
    </source>
</evidence>
<dbReference type="EMBL" id="JAIFRP010004416">
    <property type="protein sequence ID" value="KAK2575404.1"/>
    <property type="molecule type" value="Genomic_DNA"/>
</dbReference>
<comment type="similarity">
    <text evidence="3">Belongs to the PIGM family.</text>
</comment>
<keyword evidence="6" id="KW-0808">Transferase</keyword>
<evidence type="ECO:0000256" key="12">
    <source>
        <dbReference type="ARBA" id="ARBA00032997"/>
    </source>
</evidence>
<sequence length="160" mass="18572">MEAVKSAKDRFRKYPLLVAQCQETAKQYAACVLEKKTLRKNDCEAEFARFKACLVKVAASKNTRLMDLSSFKKHCVFAFFLRIGLITYANLHDTYFSVPYTDIDYKVFTDAARHITENTSPFNRHTYRYTPLLAFVLTPNIYLHKDFDIANETNDSRYPG</sequence>
<dbReference type="PANTHER" id="PTHR12886">
    <property type="entry name" value="PIG-M MANNOSYLTRANSFERASE"/>
    <property type="match status" value="1"/>
</dbReference>
<dbReference type="Proteomes" id="UP001258017">
    <property type="component" value="Unassembled WGS sequence"/>
</dbReference>
<dbReference type="GO" id="GO:0051751">
    <property type="term" value="F:alpha-1,4-mannosyltransferase activity"/>
    <property type="evidence" value="ECO:0007669"/>
    <property type="project" value="InterPro"/>
</dbReference>
<evidence type="ECO:0000256" key="9">
    <source>
        <dbReference type="ARBA" id="ARBA00022989"/>
    </source>
</evidence>
<keyword evidence="7" id="KW-0812">Transmembrane</keyword>
<reference evidence="15" key="2">
    <citation type="journal article" date="2023" name="Commun. Biol.">
        <title>Intrasexual cuticular hydrocarbon dimorphism in a wasp sheds light on hydrocarbon biosynthesis genes in Hymenoptera.</title>
        <authorList>
            <person name="Moris V.C."/>
            <person name="Podsiadlowski L."/>
            <person name="Martin S."/>
            <person name="Oeyen J.P."/>
            <person name="Donath A."/>
            <person name="Petersen M."/>
            <person name="Wilbrandt J."/>
            <person name="Misof B."/>
            <person name="Liedtke D."/>
            <person name="Thamm M."/>
            <person name="Scheiner R."/>
            <person name="Schmitt T."/>
            <person name="Niehuis O."/>
        </authorList>
    </citation>
    <scope>NUCLEOTIDE SEQUENCE</scope>
    <source>
        <strain evidence="15">GBR_01_08_01A</strain>
    </source>
</reference>
<evidence type="ECO:0000256" key="11">
    <source>
        <dbReference type="ARBA" id="ARBA00031139"/>
    </source>
</evidence>
<keyword evidence="10" id="KW-0472">Membrane</keyword>
<evidence type="ECO:0000256" key="13">
    <source>
        <dbReference type="ARBA" id="ARBA00093408"/>
    </source>
</evidence>
<keyword evidence="9" id="KW-1133">Transmembrane helix</keyword>
<evidence type="ECO:0000256" key="2">
    <source>
        <dbReference type="ARBA" id="ARBA00004687"/>
    </source>
</evidence>
<dbReference type="GO" id="GO:0006506">
    <property type="term" value="P:GPI anchor biosynthetic process"/>
    <property type="evidence" value="ECO:0007669"/>
    <property type="project" value="UniProtKB-KW"/>
</dbReference>
<dbReference type="GO" id="GO:1990529">
    <property type="term" value="C:glycosylphosphatidylinositol-mannosyltransferase I complex"/>
    <property type="evidence" value="ECO:0007669"/>
    <property type="project" value="TreeGrafter"/>
</dbReference>
<proteinExistence type="inferred from homology"/>
<evidence type="ECO:0000256" key="14">
    <source>
        <dbReference type="ARBA" id="ARBA00093608"/>
    </source>
</evidence>
<dbReference type="AlphaFoldDB" id="A0AAD9VI49"/>
<comment type="subcellular location">
    <subcellularLocation>
        <location evidence="1">Endoplasmic reticulum membrane</location>
        <topology evidence="1">Multi-pass membrane protein</topology>
    </subcellularLocation>
</comment>
<dbReference type="PANTHER" id="PTHR12886:SF0">
    <property type="entry name" value="GPI MANNOSYLTRANSFERASE 1"/>
    <property type="match status" value="1"/>
</dbReference>
<name>A0AAD9VI49_9HYME</name>
<dbReference type="InterPro" id="IPR007704">
    <property type="entry name" value="PIG-M"/>
</dbReference>
<evidence type="ECO:0000256" key="5">
    <source>
        <dbReference type="ARBA" id="ARBA00022676"/>
    </source>
</evidence>
<evidence type="ECO:0000313" key="16">
    <source>
        <dbReference type="Proteomes" id="UP001258017"/>
    </source>
</evidence>
<keyword evidence="16" id="KW-1185">Reference proteome</keyword>
<evidence type="ECO:0000256" key="10">
    <source>
        <dbReference type="ARBA" id="ARBA00023136"/>
    </source>
</evidence>
<gene>
    <name evidence="15" type="ORF">KPH14_008320</name>
</gene>
<evidence type="ECO:0000313" key="15">
    <source>
        <dbReference type="EMBL" id="KAK2575404.1"/>
    </source>
</evidence>
<evidence type="ECO:0000256" key="4">
    <source>
        <dbReference type="ARBA" id="ARBA00022502"/>
    </source>
</evidence>
<comment type="pathway">
    <text evidence="2">Glycolipid biosynthesis; glycosylphosphatidylinositol-anchor biosynthesis.</text>
</comment>
<organism evidence="15 16">
    <name type="scientific">Odynerus spinipes</name>
    <dbReference type="NCBI Taxonomy" id="1348599"/>
    <lineage>
        <taxon>Eukaryota</taxon>
        <taxon>Metazoa</taxon>
        <taxon>Ecdysozoa</taxon>
        <taxon>Arthropoda</taxon>
        <taxon>Hexapoda</taxon>
        <taxon>Insecta</taxon>
        <taxon>Pterygota</taxon>
        <taxon>Neoptera</taxon>
        <taxon>Endopterygota</taxon>
        <taxon>Hymenoptera</taxon>
        <taxon>Apocrita</taxon>
        <taxon>Aculeata</taxon>
        <taxon>Vespoidea</taxon>
        <taxon>Vespidae</taxon>
        <taxon>Eumeninae</taxon>
        <taxon>Odynerus</taxon>
    </lineage>
</organism>
<keyword evidence="5" id="KW-0328">Glycosyltransferase</keyword>